<keyword evidence="4 8" id="KW-0808">Transferase</keyword>
<evidence type="ECO:0000313" key="10">
    <source>
        <dbReference type="EMBL" id="GEK82626.1"/>
    </source>
</evidence>
<dbReference type="PIRSF" id="PIRSF000414">
    <property type="entry name" value="AICARFT_IMPCHas"/>
    <property type="match status" value="1"/>
</dbReference>
<evidence type="ECO:0000256" key="6">
    <source>
        <dbReference type="ARBA" id="ARBA00022801"/>
    </source>
</evidence>
<dbReference type="PANTHER" id="PTHR11692:SF0">
    <property type="entry name" value="BIFUNCTIONAL PURINE BIOSYNTHESIS PROTEIN ATIC"/>
    <property type="match status" value="1"/>
</dbReference>
<organism evidence="10 11">
    <name type="scientific">Frigoribacterium faeni</name>
    <dbReference type="NCBI Taxonomy" id="145483"/>
    <lineage>
        <taxon>Bacteria</taxon>
        <taxon>Bacillati</taxon>
        <taxon>Actinomycetota</taxon>
        <taxon>Actinomycetes</taxon>
        <taxon>Micrococcales</taxon>
        <taxon>Microbacteriaceae</taxon>
        <taxon>Frigoribacterium</taxon>
    </lineage>
</organism>
<keyword evidence="6 8" id="KW-0378">Hydrolase</keyword>
<dbReference type="InterPro" id="IPR036914">
    <property type="entry name" value="MGS-like_dom_sf"/>
</dbReference>
<dbReference type="EC" id="2.1.2.3" evidence="8"/>
<evidence type="ECO:0000256" key="4">
    <source>
        <dbReference type="ARBA" id="ARBA00022679"/>
    </source>
</evidence>
<evidence type="ECO:0000259" key="9">
    <source>
        <dbReference type="PROSITE" id="PS51855"/>
    </source>
</evidence>
<keyword evidence="5 8" id="KW-0658">Purine biosynthesis</keyword>
<dbReference type="HAMAP" id="MF_00139">
    <property type="entry name" value="PurH"/>
    <property type="match status" value="1"/>
</dbReference>
<evidence type="ECO:0000256" key="1">
    <source>
        <dbReference type="ARBA" id="ARBA00004844"/>
    </source>
</evidence>
<dbReference type="Pfam" id="PF01808">
    <property type="entry name" value="AICARFT_IMPCHas"/>
    <property type="match status" value="1"/>
</dbReference>
<gene>
    <name evidence="8 10" type="primary">purH</name>
    <name evidence="10" type="ORF">FFA01_09350</name>
</gene>
<name>A0ABQ0UMB2_9MICO</name>
<dbReference type="SMART" id="SM00851">
    <property type="entry name" value="MGS"/>
    <property type="match status" value="1"/>
</dbReference>
<dbReference type="InterPro" id="IPR011607">
    <property type="entry name" value="MGS-like_dom"/>
</dbReference>
<comment type="caution">
    <text evidence="10">The sequence shown here is derived from an EMBL/GenBank/DDBJ whole genome shotgun (WGS) entry which is preliminary data.</text>
</comment>
<dbReference type="Proteomes" id="UP000321154">
    <property type="component" value="Unassembled WGS sequence"/>
</dbReference>
<keyword evidence="11" id="KW-1185">Reference proteome</keyword>
<dbReference type="EC" id="3.5.4.10" evidence="8"/>
<evidence type="ECO:0000256" key="5">
    <source>
        <dbReference type="ARBA" id="ARBA00022755"/>
    </source>
</evidence>
<dbReference type="SUPFAM" id="SSF53927">
    <property type="entry name" value="Cytidine deaminase-like"/>
    <property type="match status" value="1"/>
</dbReference>
<comment type="catalytic activity">
    <reaction evidence="8">
        <text>IMP + H2O = 5-formamido-1-(5-phospho-D-ribosyl)imidazole-4-carboxamide</text>
        <dbReference type="Rhea" id="RHEA:18445"/>
        <dbReference type="ChEBI" id="CHEBI:15377"/>
        <dbReference type="ChEBI" id="CHEBI:58053"/>
        <dbReference type="ChEBI" id="CHEBI:58467"/>
        <dbReference type="EC" id="3.5.4.10"/>
    </reaction>
</comment>
<evidence type="ECO:0000256" key="7">
    <source>
        <dbReference type="ARBA" id="ARBA00023268"/>
    </source>
</evidence>
<reference evidence="10 11" key="1">
    <citation type="submission" date="2019-07" db="EMBL/GenBank/DDBJ databases">
        <title>Whole genome shotgun sequence of Frigoribacterium faeni NBRC 103066.</title>
        <authorList>
            <person name="Hosoyama A."/>
            <person name="Uohara A."/>
            <person name="Ohji S."/>
            <person name="Ichikawa N."/>
        </authorList>
    </citation>
    <scope>NUCLEOTIDE SEQUENCE [LARGE SCALE GENOMIC DNA]</scope>
    <source>
        <strain evidence="10 11">NBRC 103066</strain>
    </source>
</reference>
<sequence length="538" mass="55262">MPVTRALISVSDKTGLLELADALAAAGVEIVSTGSTASTIRDAGHAVTDVSSVTGFPESLDGRVKTLHPAVHAGILADLRLESHEAQLAELDIAAFELVVVNLYPFVETVASGADAPTVIENVDIGGPAMVRAAAKNHANVAIVVSPANYPQVVESLGRGGTTLAQRQRLAGEAFAHTASYDTAVAAYFAAEVGAPVEGDAAATATGASSAGSDAQEARAGFDPVVTLSAELQHTLRYGENAHQAAAIYATPGASGIAQAEQLHGKEMSYNNYVDADAALRAAYDFAEPAVAIIKHANPCGIAVASPDAVDAIADAHRRAHACDPVSAFGGVIAANRPVTRAMAETVKDIFTEVVIAPAFEPEAVEILSAKKNIRLLTLPADYARDVREVKQISGGLLVQDADGFDGFSSSGWTLVAGDEADAATRADLEFAWKASRAVKSNAILLASGGASVGVGMGQVNRVDSCHLAVDRAGERARGSVAASDAFFPFADGLQVLLDAGVTAVVQPGGSIRDDEVVAAATAAGVTMYFTGERHFFH</sequence>
<dbReference type="NCBIfam" id="NF002049">
    <property type="entry name" value="PRK00881.1"/>
    <property type="match status" value="1"/>
</dbReference>
<dbReference type="Gene3D" id="3.40.140.20">
    <property type="match status" value="2"/>
</dbReference>
<evidence type="ECO:0000256" key="8">
    <source>
        <dbReference type="HAMAP-Rule" id="MF_00139"/>
    </source>
</evidence>
<accession>A0ABQ0UMB2</accession>
<evidence type="ECO:0000313" key="11">
    <source>
        <dbReference type="Proteomes" id="UP000321154"/>
    </source>
</evidence>
<dbReference type="PROSITE" id="PS51855">
    <property type="entry name" value="MGS"/>
    <property type="match status" value="1"/>
</dbReference>
<dbReference type="Gene3D" id="3.40.50.1380">
    <property type="entry name" value="Methylglyoxal synthase-like domain"/>
    <property type="match status" value="1"/>
</dbReference>
<dbReference type="PANTHER" id="PTHR11692">
    <property type="entry name" value="BIFUNCTIONAL PURINE BIOSYNTHESIS PROTEIN PURH"/>
    <property type="match status" value="1"/>
</dbReference>
<keyword evidence="7 8" id="KW-0511">Multifunctional enzyme</keyword>
<dbReference type="Pfam" id="PF02142">
    <property type="entry name" value="MGS"/>
    <property type="match status" value="1"/>
</dbReference>
<dbReference type="NCBIfam" id="TIGR00355">
    <property type="entry name" value="purH"/>
    <property type="match status" value="1"/>
</dbReference>
<protein>
    <recommendedName>
        <fullName evidence="8">Bifunctional purine biosynthesis protein PurH</fullName>
    </recommendedName>
    <domain>
        <recommendedName>
            <fullName evidence="8">Phosphoribosylaminoimidazolecarboxamide formyltransferase</fullName>
            <ecNumber evidence="8">2.1.2.3</ecNumber>
        </recommendedName>
        <alternativeName>
            <fullName evidence="8">AICAR transformylase</fullName>
        </alternativeName>
    </domain>
    <domain>
        <recommendedName>
            <fullName evidence="8">IMP cyclohydrolase</fullName>
            <ecNumber evidence="8">3.5.4.10</ecNumber>
        </recommendedName>
        <alternativeName>
            <fullName evidence="8">ATIC</fullName>
        </alternativeName>
        <alternativeName>
            <fullName evidence="8">IMP synthase</fullName>
        </alternativeName>
        <alternativeName>
            <fullName evidence="8">Inosinicase</fullName>
        </alternativeName>
    </domain>
</protein>
<comment type="domain">
    <text evidence="8">The IMP cyclohydrolase activity resides in the N-terminal region.</text>
</comment>
<comment type="pathway">
    <text evidence="2 8">Purine metabolism; IMP biosynthesis via de novo pathway; 5-formamido-1-(5-phospho-D-ribosyl)imidazole-4-carboxamide from 5-amino-1-(5-phospho-D-ribosyl)imidazole-4-carboxamide (10-formyl THF route): step 1/1.</text>
</comment>
<proteinExistence type="inferred from homology"/>
<dbReference type="SUPFAM" id="SSF52335">
    <property type="entry name" value="Methylglyoxal synthase-like"/>
    <property type="match status" value="1"/>
</dbReference>
<feature type="domain" description="MGS-like" evidence="9">
    <location>
        <begin position="1"/>
        <end position="145"/>
    </location>
</feature>
<dbReference type="SMART" id="SM00798">
    <property type="entry name" value="AICARFT_IMPCHas"/>
    <property type="match status" value="1"/>
</dbReference>
<comment type="similarity">
    <text evidence="3 8">Belongs to the PurH family.</text>
</comment>
<evidence type="ECO:0000256" key="2">
    <source>
        <dbReference type="ARBA" id="ARBA00004954"/>
    </source>
</evidence>
<dbReference type="EMBL" id="BJUV01000006">
    <property type="protein sequence ID" value="GEK82626.1"/>
    <property type="molecule type" value="Genomic_DNA"/>
</dbReference>
<dbReference type="InterPro" id="IPR002695">
    <property type="entry name" value="PurH-like"/>
</dbReference>
<dbReference type="InterPro" id="IPR024051">
    <property type="entry name" value="AICAR_Tfase_dup_dom_sf"/>
</dbReference>
<evidence type="ECO:0000256" key="3">
    <source>
        <dbReference type="ARBA" id="ARBA00007667"/>
    </source>
</evidence>
<dbReference type="InterPro" id="IPR016193">
    <property type="entry name" value="Cytidine_deaminase-like"/>
</dbReference>
<comment type="catalytic activity">
    <reaction evidence="8">
        <text>(6R)-10-formyltetrahydrofolate + 5-amino-1-(5-phospho-beta-D-ribosyl)imidazole-4-carboxamide = 5-formamido-1-(5-phospho-D-ribosyl)imidazole-4-carboxamide + (6S)-5,6,7,8-tetrahydrofolate</text>
        <dbReference type="Rhea" id="RHEA:22192"/>
        <dbReference type="ChEBI" id="CHEBI:57453"/>
        <dbReference type="ChEBI" id="CHEBI:58467"/>
        <dbReference type="ChEBI" id="CHEBI:58475"/>
        <dbReference type="ChEBI" id="CHEBI:195366"/>
        <dbReference type="EC" id="2.1.2.3"/>
    </reaction>
</comment>
<comment type="pathway">
    <text evidence="1 8">Purine metabolism; IMP biosynthesis via de novo pathway; IMP from 5-formamido-1-(5-phospho-D-ribosyl)imidazole-4-carboxamide: step 1/1.</text>
</comment>
<dbReference type="CDD" id="cd01421">
    <property type="entry name" value="IMPCH"/>
    <property type="match status" value="1"/>
</dbReference>